<keyword evidence="2" id="KW-1185">Reference proteome</keyword>
<evidence type="ECO:0000313" key="1">
    <source>
        <dbReference type="EMBL" id="KAK2143646.1"/>
    </source>
</evidence>
<organism evidence="1 2">
    <name type="scientific">Paralvinella palmiformis</name>
    <dbReference type="NCBI Taxonomy" id="53620"/>
    <lineage>
        <taxon>Eukaryota</taxon>
        <taxon>Metazoa</taxon>
        <taxon>Spiralia</taxon>
        <taxon>Lophotrochozoa</taxon>
        <taxon>Annelida</taxon>
        <taxon>Polychaeta</taxon>
        <taxon>Sedentaria</taxon>
        <taxon>Canalipalpata</taxon>
        <taxon>Terebellida</taxon>
        <taxon>Terebelliformia</taxon>
        <taxon>Alvinellidae</taxon>
        <taxon>Paralvinella</taxon>
    </lineage>
</organism>
<name>A0AAD9IZU1_9ANNE</name>
<protein>
    <submittedName>
        <fullName evidence="1">Uncharacterized protein</fullName>
    </submittedName>
</protein>
<evidence type="ECO:0000313" key="2">
    <source>
        <dbReference type="Proteomes" id="UP001208570"/>
    </source>
</evidence>
<proteinExistence type="predicted"/>
<accession>A0AAD9IZU1</accession>
<dbReference type="EMBL" id="JAODUP010000824">
    <property type="protein sequence ID" value="KAK2143646.1"/>
    <property type="molecule type" value="Genomic_DNA"/>
</dbReference>
<sequence>MSPSADRRIKSFWILFRISRYNVCTVWMTLALLSLHIASVRTQIEDIILDLEDPEDYVEEVVANLEREQAARERQQVEAAARCRVRCLANRQILELWNKFADLECICRGSLVHISTHRQTDVPTTRCSDGFLYPAVSMNRSGTPVPEIVYEPP</sequence>
<gene>
    <name evidence="1" type="ORF">LSH36_824g02019</name>
</gene>
<reference evidence="1" key="1">
    <citation type="journal article" date="2023" name="Mol. Biol. Evol.">
        <title>Third-Generation Sequencing Reveals the Adaptive Role of the Epigenome in Three Deep-Sea Polychaetes.</title>
        <authorList>
            <person name="Perez M."/>
            <person name="Aroh O."/>
            <person name="Sun Y."/>
            <person name="Lan Y."/>
            <person name="Juniper S.K."/>
            <person name="Young C.R."/>
            <person name="Angers B."/>
            <person name="Qian P.Y."/>
        </authorList>
    </citation>
    <scope>NUCLEOTIDE SEQUENCE</scope>
    <source>
        <strain evidence="1">P08H-3</strain>
    </source>
</reference>
<dbReference type="Proteomes" id="UP001208570">
    <property type="component" value="Unassembled WGS sequence"/>
</dbReference>
<comment type="caution">
    <text evidence="1">The sequence shown here is derived from an EMBL/GenBank/DDBJ whole genome shotgun (WGS) entry which is preliminary data.</text>
</comment>
<dbReference type="AlphaFoldDB" id="A0AAD9IZU1"/>